<name>B0XS96_ASPFC</name>
<proteinExistence type="predicted"/>
<protein>
    <submittedName>
        <fullName evidence="1">Uncharacterized protein</fullName>
    </submittedName>
</protein>
<accession>B0XS96</accession>
<dbReference type="VEuPathDB" id="FungiDB:AFUB_026410"/>
<organism evidence="1 2">
    <name type="scientific">Aspergillus fumigatus (strain CBS 144.89 / FGSC A1163 / CEA10)</name>
    <name type="common">Neosartorya fumigata</name>
    <dbReference type="NCBI Taxonomy" id="451804"/>
    <lineage>
        <taxon>Eukaryota</taxon>
        <taxon>Fungi</taxon>
        <taxon>Dikarya</taxon>
        <taxon>Ascomycota</taxon>
        <taxon>Pezizomycotina</taxon>
        <taxon>Eurotiomycetes</taxon>
        <taxon>Eurotiomycetidae</taxon>
        <taxon>Eurotiales</taxon>
        <taxon>Aspergillaceae</taxon>
        <taxon>Aspergillus</taxon>
        <taxon>Aspergillus subgen. Fumigati</taxon>
    </lineage>
</organism>
<evidence type="ECO:0000313" key="1">
    <source>
        <dbReference type="EMBL" id="EDP54582.1"/>
    </source>
</evidence>
<dbReference type="HOGENOM" id="CLU_2867252_0_0_1"/>
<sequence length="64" mass="7130">MIDDSRFTRILGSVALIQGDQRIDLSVSLQFTGHLWSSLQQYQLELFESGGQRTGAVAETTNWG</sequence>
<dbReference type="AlphaFoldDB" id="B0XS96"/>
<dbReference type="Proteomes" id="UP000001699">
    <property type="component" value="Unassembled WGS sequence"/>
</dbReference>
<keyword evidence="2" id="KW-1185">Reference proteome</keyword>
<gene>
    <name evidence="1" type="ORF">AFUB_026410</name>
</gene>
<evidence type="ECO:0000313" key="2">
    <source>
        <dbReference type="Proteomes" id="UP000001699"/>
    </source>
</evidence>
<reference evidence="1 2" key="1">
    <citation type="journal article" date="2008" name="PLoS Genet.">
        <title>Genomic islands in the pathogenic filamentous fungus Aspergillus fumigatus.</title>
        <authorList>
            <person name="Fedorova N.D."/>
            <person name="Khaldi N."/>
            <person name="Joardar V.S."/>
            <person name="Maiti R."/>
            <person name="Amedeo P."/>
            <person name="Anderson M.J."/>
            <person name="Crabtree J."/>
            <person name="Silva J.C."/>
            <person name="Badger J.H."/>
            <person name="Albarraq A."/>
            <person name="Angiuoli S."/>
            <person name="Bussey H."/>
            <person name="Bowyer P."/>
            <person name="Cotty P.J."/>
            <person name="Dyer P.S."/>
            <person name="Egan A."/>
            <person name="Galens K."/>
            <person name="Fraser-Liggett C.M."/>
            <person name="Haas B.J."/>
            <person name="Inman J.M."/>
            <person name="Kent R."/>
            <person name="Lemieux S."/>
            <person name="Malavazi I."/>
            <person name="Orvis J."/>
            <person name="Roemer T."/>
            <person name="Ronning C.M."/>
            <person name="Sundaram J.P."/>
            <person name="Sutton G."/>
            <person name="Turner G."/>
            <person name="Venter J.C."/>
            <person name="White O.R."/>
            <person name="Whitty B.R."/>
            <person name="Youngman P."/>
            <person name="Wolfe K.H."/>
            <person name="Goldman G.H."/>
            <person name="Wortman J.R."/>
            <person name="Jiang B."/>
            <person name="Denning D.W."/>
            <person name="Nierman W.C."/>
        </authorList>
    </citation>
    <scope>NUCLEOTIDE SEQUENCE [LARGE SCALE GENOMIC DNA]</scope>
    <source>
        <strain evidence="2">CBS 144.89 / FGSC A1163 / CEA10</strain>
    </source>
</reference>
<dbReference type="EMBL" id="DS499595">
    <property type="protein sequence ID" value="EDP54582.1"/>
    <property type="molecule type" value="Genomic_DNA"/>
</dbReference>